<dbReference type="InterPro" id="IPR032190">
    <property type="entry name" value="NPC1_N"/>
</dbReference>
<dbReference type="Proteomes" id="UP000252139">
    <property type="component" value="Unassembled WGS sequence"/>
</dbReference>
<dbReference type="GO" id="GO:0032934">
    <property type="term" value="F:sterol binding"/>
    <property type="evidence" value="ECO:0007669"/>
    <property type="project" value="TreeGrafter"/>
</dbReference>
<evidence type="ECO:0000256" key="8">
    <source>
        <dbReference type="ARBA" id="ARBA00023055"/>
    </source>
</evidence>
<keyword evidence="14" id="KW-0753">Steroid metabolism</keyword>
<dbReference type="Pfam" id="PF16414">
    <property type="entry name" value="NPC1_N"/>
    <property type="match status" value="1"/>
</dbReference>
<dbReference type="NCBIfam" id="TIGR00917">
    <property type="entry name" value="2A060601"/>
    <property type="match status" value="1"/>
</dbReference>
<dbReference type="InterPro" id="IPR000731">
    <property type="entry name" value="SSD"/>
</dbReference>
<dbReference type="PANTHER" id="PTHR45727">
    <property type="entry name" value="NPC INTRACELLULAR CHOLESTEROL TRANSPORTER 1"/>
    <property type="match status" value="1"/>
</dbReference>
<dbReference type="FunFam" id="1.20.1640.10:FF:000008">
    <property type="entry name" value="NPC intracellular cholesterol transporter 1"/>
    <property type="match status" value="1"/>
</dbReference>
<keyword evidence="7 15" id="KW-1133">Transmembrane helix</keyword>
<feature type="transmembrane region" description="Helical" evidence="15">
    <location>
        <begin position="1071"/>
        <end position="1092"/>
    </location>
</feature>
<feature type="chain" id="PRO_5016743413" description="SSD domain-containing protein" evidence="16">
    <location>
        <begin position="21"/>
        <end position="1291"/>
    </location>
</feature>
<feature type="transmembrane region" description="Helical" evidence="15">
    <location>
        <begin position="1172"/>
        <end position="1194"/>
    </location>
</feature>
<evidence type="ECO:0000256" key="3">
    <source>
        <dbReference type="ARBA" id="ARBA00022448"/>
    </source>
</evidence>
<dbReference type="STRING" id="86630.A0A367JGZ7"/>
<evidence type="ECO:0000256" key="12">
    <source>
        <dbReference type="ARBA" id="ARBA00023166"/>
    </source>
</evidence>
<evidence type="ECO:0000259" key="17">
    <source>
        <dbReference type="PROSITE" id="PS50156"/>
    </source>
</evidence>
<feature type="transmembrane region" description="Helical" evidence="15">
    <location>
        <begin position="805"/>
        <end position="824"/>
    </location>
</feature>
<dbReference type="EMBL" id="PJQL01001339">
    <property type="protein sequence ID" value="RCH89155.1"/>
    <property type="molecule type" value="Genomic_DNA"/>
</dbReference>
<dbReference type="PANTHER" id="PTHR45727:SF2">
    <property type="entry name" value="NPC INTRACELLULAR CHOLESTEROL TRANSPORTER 1"/>
    <property type="match status" value="1"/>
</dbReference>
<evidence type="ECO:0000256" key="1">
    <source>
        <dbReference type="ARBA" id="ARBA00004127"/>
    </source>
</evidence>
<evidence type="ECO:0000256" key="2">
    <source>
        <dbReference type="ARBA" id="ARBA00005585"/>
    </source>
</evidence>
<evidence type="ECO:0000256" key="13">
    <source>
        <dbReference type="ARBA" id="ARBA00023180"/>
    </source>
</evidence>
<keyword evidence="19" id="KW-1185">Reference proteome</keyword>
<feature type="transmembrane region" description="Helical" evidence="15">
    <location>
        <begin position="261"/>
        <end position="282"/>
    </location>
</feature>
<feature type="transmembrane region" description="Helical" evidence="15">
    <location>
        <begin position="595"/>
        <end position="614"/>
    </location>
</feature>
<dbReference type="SUPFAM" id="SSF82866">
    <property type="entry name" value="Multidrug efflux transporter AcrB transmembrane domain"/>
    <property type="match status" value="2"/>
</dbReference>
<feature type="transmembrane region" description="Helical" evidence="15">
    <location>
        <begin position="357"/>
        <end position="375"/>
    </location>
</feature>
<accession>A0A367JGZ7</accession>
<dbReference type="GO" id="GO:0015918">
    <property type="term" value="P:sterol transport"/>
    <property type="evidence" value="ECO:0007669"/>
    <property type="project" value="TreeGrafter"/>
</dbReference>
<feature type="signal peptide" evidence="16">
    <location>
        <begin position="1"/>
        <end position="20"/>
    </location>
</feature>
<name>A0A367JGZ7_RHIAZ</name>
<keyword evidence="5 15" id="KW-0812">Transmembrane</keyword>
<dbReference type="InterPro" id="IPR053956">
    <property type="entry name" value="NPC1_MLD"/>
</dbReference>
<keyword evidence="9" id="KW-0443">Lipid metabolism</keyword>
<dbReference type="Pfam" id="PF22314">
    <property type="entry name" value="NPC1_MLD"/>
    <property type="match status" value="1"/>
</dbReference>
<dbReference type="OrthoDB" id="6510177at2759"/>
<feature type="domain" description="SSD" evidence="17">
    <location>
        <begin position="590"/>
        <end position="758"/>
    </location>
</feature>
<keyword evidence="4" id="KW-0153">Cholesterol metabolism</keyword>
<dbReference type="PROSITE" id="PS50156">
    <property type="entry name" value="SSD"/>
    <property type="match status" value="1"/>
</dbReference>
<proteinExistence type="inferred from homology"/>
<keyword evidence="13" id="KW-0325">Glycoprotein</keyword>
<dbReference type="FunFam" id="1.20.1640.10:FF:000029">
    <property type="entry name" value="Putative Patched sphingolipid transporter"/>
    <property type="match status" value="1"/>
</dbReference>
<feature type="transmembrane region" description="Helical" evidence="15">
    <location>
        <begin position="733"/>
        <end position="758"/>
    </location>
</feature>
<evidence type="ECO:0000256" key="5">
    <source>
        <dbReference type="ARBA" id="ARBA00022692"/>
    </source>
</evidence>
<dbReference type="InterPro" id="IPR004765">
    <property type="entry name" value="NPC1-like"/>
</dbReference>
<feature type="transmembrane region" description="Helical" evidence="15">
    <location>
        <begin position="1104"/>
        <end position="1124"/>
    </location>
</feature>
<keyword evidence="10 15" id="KW-0472">Membrane</keyword>
<organism evidence="18 19">
    <name type="scientific">Rhizopus azygosporus</name>
    <name type="common">Rhizopus microsporus var. azygosporus</name>
    <dbReference type="NCBI Taxonomy" id="86630"/>
    <lineage>
        <taxon>Eukaryota</taxon>
        <taxon>Fungi</taxon>
        <taxon>Fungi incertae sedis</taxon>
        <taxon>Mucoromycota</taxon>
        <taxon>Mucoromycotina</taxon>
        <taxon>Mucoromycetes</taxon>
        <taxon>Mucorales</taxon>
        <taxon>Mucorineae</taxon>
        <taxon>Rhizopodaceae</taxon>
        <taxon>Rhizopus</taxon>
    </lineage>
</organism>
<dbReference type="Gene3D" id="1.20.1640.10">
    <property type="entry name" value="Multidrug efflux transporter AcrB transmembrane domain"/>
    <property type="match status" value="2"/>
</dbReference>
<dbReference type="GO" id="GO:0008203">
    <property type="term" value="P:cholesterol metabolic process"/>
    <property type="evidence" value="ECO:0007669"/>
    <property type="project" value="UniProtKB-KW"/>
</dbReference>
<keyword evidence="3" id="KW-0813">Transport</keyword>
<evidence type="ECO:0000256" key="7">
    <source>
        <dbReference type="ARBA" id="ARBA00022989"/>
    </source>
</evidence>
<feature type="transmembrane region" description="Helical" evidence="15">
    <location>
        <begin position="626"/>
        <end position="648"/>
    </location>
</feature>
<keyword evidence="11" id="KW-1015">Disulfide bond</keyword>
<evidence type="ECO:0000256" key="4">
    <source>
        <dbReference type="ARBA" id="ARBA00022548"/>
    </source>
</evidence>
<feature type="transmembrane region" description="Helical" evidence="15">
    <location>
        <begin position="1206"/>
        <end position="1226"/>
    </location>
</feature>
<comment type="caution">
    <text evidence="18">The sequence shown here is derived from an EMBL/GenBank/DDBJ whole genome shotgun (WGS) entry which is preliminary data.</text>
</comment>
<feature type="transmembrane region" description="Helical" evidence="15">
    <location>
        <begin position="708"/>
        <end position="727"/>
    </location>
</feature>
<protein>
    <recommendedName>
        <fullName evidence="17">SSD domain-containing protein</fullName>
    </recommendedName>
</protein>
<evidence type="ECO:0000256" key="9">
    <source>
        <dbReference type="ARBA" id="ARBA00023098"/>
    </source>
</evidence>
<comment type="subcellular location">
    <subcellularLocation>
        <location evidence="1">Endomembrane system</location>
        <topology evidence="1">Multi-pass membrane protein</topology>
    </subcellularLocation>
</comment>
<evidence type="ECO:0000256" key="11">
    <source>
        <dbReference type="ARBA" id="ARBA00023157"/>
    </source>
</evidence>
<feature type="transmembrane region" description="Helical" evidence="15">
    <location>
        <begin position="654"/>
        <end position="678"/>
    </location>
</feature>
<dbReference type="GO" id="GO:0005319">
    <property type="term" value="F:lipid transporter activity"/>
    <property type="evidence" value="ECO:0007669"/>
    <property type="project" value="InterPro"/>
</dbReference>
<gene>
    <name evidence="18" type="ORF">CU097_002895</name>
</gene>
<evidence type="ECO:0000256" key="10">
    <source>
        <dbReference type="ARBA" id="ARBA00023136"/>
    </source>
</evidence>
<dbReference type="GO" id="GO:0016020">
    <property type="term" value="C:membrane"/>
    <property type="evidence" value="ECO:0007669"/>
    <property type="project" value="InterPro"/>
</dbReference>
<dbReference type="InterPro" id="IPR053958">
    <property type="entry name" value="HMGCR/SNAP/NPC1-like_SSD"/>
</dbReference>
<comment type="similarity">
    <text evidence="2">Belongs to the patched family.</text>
</comment>
<keyword evidence="6 16" id="KW-0732">Signal</keyword>
<evidence type="ECO:0000256" key="15">
    <source>
        <dbReference type="SAM" id="Phobius"/>
    </source>
</evidence>
<evidence type="ECO:0000313" key="19">
    <source>
        <dbReference type="Proteomes" id="UP000252139"/>
    </source>
</evidence>
<evidence type="ECO:0000256" key="16">
    <source>
        <dbReference type="SAM" id="SignalP"/>
    </source>
</evidence>
<keyword evidence="12" id="KW-1207">Sterol metabolism</keyword>
<dbReference type="GO" id="GO:0012505">
    <property type="term" value="C:endomembrane system"/>
    <property type="evidence" value="ECO:0007669"/>
    <property type="project" value="UniProtKB-SubCell"/>
</dbReference>
<feature type="transmembrane region" description="Helical" evidence="15">
    <location>
        <begin position="1130"/>
        <end position="1151"/>
    </location>
</feature>
<reference evidence="18 19" key="1">
    <citation type="journal article" date="2018" name="G3 (Bethesda)">
        <title>Phylogenetic and Phylogenomic Definition of Rhizopus Species.</title>
        <authorList>
            <person name="Gryganskyi A.P."/>
            <person name="Golan J."/>
            <person name="Dolatabadi S."/>
            <person name="Mondo S."/>
            <person name="Robb S."/>
            <person name="Idnurm A."/>
            <person name="Muszewska A."/>
            <person name="Steczkiewicz K."/>
            <person name="Masonjones S."/>
            <person name="Liao H.L."/>
            <person name="Gajdeczka M.T."/>
            <person name="Anike F."/>
            <person name="Vuek A."/>
            <person name="Anishchenko I.M."/>
            <person name="Voigt K."/>
            <person name="de Hoog G.S."/>
            <person name="Smith M.E."/>
            <person name="Heitman J."/>
            <person name="Vilgalys R."/>
            <person name="Stajich J.E."/>
        </authorList>
    </citation>
    <scope>NUCLEOTIDE SEQUENCE [LARGE SCALE GENOMIC DNA]</scope>
    <source>
        <strain evidence="18 19">CBS 357.93</strain>
    </source>
</reference>
<dbReference type="Pfam" id="PF12349">
    <property type="entry name" value="Sterol-sensing"/>
    <property type="match status" value="1"/>
</dbReference>
<sequence length="1291" mass="145026">MRIPLLLYCLISWLILEITCEPITKIHKEGYCSMRGQCGSFLPVPCAKNIPAVEPESDMFRQSLIDTCGADFATGPVCCDESQLESLISQVKQAERIIASCPACWKNFLQFWCSFTCSPDQSTFVNITSLDDHQGVTGADYWVGDHFGSQFFDSCKDIQFGSSNSFAMDLIGGGAKNWHEMVTFMGMKRPFMGSPFQIDFPPMEGRAPSDGLMRYDQDGKLCNDTDPAYRCACVDCQATCPVLPPTPEEQPECHVGLIRCWSFAMLMTYVIVLLLGLTLVLARNKTIGQWCQRFFGINIDQLEARGLYERLALADDDDDEDDQDLLDPDYTPRRYWLNSRVQNWFYYQGLFCARHPWSVILISLVFVFLCSLGWSRLAIEQDPVNLWVSPTSTALAQKNYFDKHFTPFYRTTQIFFVSESDEPIASAERIENIFKLEQEIKSIKSRTYGSTLSDVCFHPTGDVCIVQSVTGYWQGDLDNFDPENWKSHLDACASQPSDCLPEFLQPLKPQMILGGYEDEKYTTAKALILTYVLKNSMNETDVARAEDWEKTLLDTILSHINERPEWDGVRITYSTESSLETELNKSSNTDAKTILISYIVMFIYASVALGRLSSFNIRRWAVDSKFSLGVCGILIVIFSVSTAVGLFSLTGKKITLIIAEVIPFLVLAVGVDNIFILCHEYQRRVELGQDESIEERTAKTLGKMGPSILLSSLSETIAFGLGTMVTMPAVSSFAMMAAIAVFIDFLLQVTCFVSCLALDARRVKDRRADCVPCVTVKAPEVIEKEGFLESMIKLYYVPVILHHKIRYFIAFAFLGLFMLGLSLAPQLPLGLDQRIALPSDSYLVQYFDDMSQYFNVGPPVYFVVKNANLTDRQEQQKVCGRFPACEERSLANILELERKRANVSFIGEPTSVWLDDFMLWLNPNFECCRLKKQPRRLSNLDRAYYESKPELCKPTDPQRRCVDCIPNYDSTMKAIPQGQAFLDMYDYWINMTPDQDCPLAGKAAYGDAVAVDREQMTVVASHFRTFHTPLRTQDEFISAYASARRIASDLSQELNLDIFPYSVFYIFFEQYTYIVSMAFEILGLAILSIFIVTSSLLGSLRCGLIVMGVVIMILVDVVGVMTLWGVSLNAVSLVNLVICIGISVEFCCHIARGFMVASGNLEDRAGKSMVDVGSSVFSGITLTKFAGIVVLAFTRSKIFQVYYFRMYIAIVLLGALHGLVLLPVLLSMFGGEGMALTADFDEDGFAWHTGQGRQGLLIDDANNESSDQVLITDMPRENGYEAIPGMSTERE</sequence>
<evidence type="ECO:0000256" key="6">
    <source>
        <dbReference type="ARBA" id="ARBA00022729"/>
    </source>
</evidence>
<keyword evidence="8" id="KW-0445">Lipid transport</keyword>
<evidence type="ECO:0000256" key="14">
    <source>
        <dbReference type="ARBA" id="ARBA00023221"/>
    </source>
</evidence>
<evidence type="ECO:0000313" key="18">
    <source>
        <dbReference type="EMBL" id="RCH89155.1"/>
    </source>
</evidence>